<evidence type="ECO:0000256" key="1">
    <source>
        <dbReference type="ARBA" id="ARBA00022603"/>
    </source>
</evidence>
<keyword evidence="5" id="KW-1185">Reference proteome</keyword>
<dbReference type="Gene3D" id="3.40.50.150">
    <property type="entry name" value="Vaccinia Virus protein VP39"/>
    <property type="match status" value="1"/>
</dbReference>
<accession>A0A939P974</accession>
<comment type="caution">
    <text evidence="4">The sequence shown here is derived from an EMBL/GenBank/DDBJ whole genome shotgun (WGS) entry which is preliminary data.</text>
</comment>
<evidence type="ECO:0000313" key="4">
    <source>
        <dbReference type="EMBL" id="MBO2447782.1"/>
    </source>
</evidence>
<dbReference type="GO" id="GO:0008171">
    <property type="term" value="F:O-methyltransferase activity"/>
    <property type="evidence" value="ECO:0007669"/>
    <property type="project" value="InterPro"/>
</dbReference>
<dbReference type="InterPro" id="IPR002935">
    <property type="entry name" value="SAM_O-MeTrfase"/>
</dbReference>
<dbReference type="Pfam" id="PF01596">
    <property type="entry name" value="Methyltransf_3"/>
    <property type="match status" value="1"/>
</dbReference>
<dbReference type="CDD" id="cd02440">
    <property type="entry name" value="AdoMet_MTases"/>
    <property type="match status" value="1"/>
</dbReference>
<evidence type="ECO:0000313" key="5">
    <source>
        <dbReference type="Proteomes" id="UP000669179"/>
    </source>
</evidence>
<gene>
    <name evidence="4" type="ORF">J4573_11830</name>
</gene>
<dbReference type="AlphaFoldDB" id="A0A939P974"/>
<proteinExistence type="predicted"/>
<dbReference type="Proteomes" id="UP000669179">
    <property type="component" value="Unassembled WGS sequence"/>
</dbReference>
<dbReference type="SUPFAM" id="SSF53335">
    <property type="entry name" value="S-adenosyl-L-methionine-dependent methyltransferases"/>
    <property type="match status" value="1"/>
</dbReference>
<name>A0A939P974_9ACTN</name>
<keyword evidence="3" id="KW-0949">S-adenosyl-L-methionine</keyword>
<sequence>MGRFLAVLASGCVGGRIGELGTGVGIGAAWIAGAMPADCELITVEINDDYAGVARELLAGDPRVQIITGDAFSVVSERGPFDLLFCDGGGGGADLVGLLRLGGRIVMDDVTPQLALPPGSPLLADDPKRRLFFGDPRLTSTEVVLPDLRNSLLVGTRTS</sequence>
<dbReference type="EMBL" id="JAGEOJ010000004">
    <property type="protein sequence ID" value="MBO2447782.1"/>
    <property type="molecule type" value="Genomic_DNA"/>
</dbReference>
<reference evidence="4" key="1">
    <citation type="submission" date="2021-03" db="EMBL/GenBank/DDBJ databases">
        <authorList>
            <person name="Kanchanasin P."/>
            <person name="Saeng-In P."/>
            <person name="Phongsopitanun W."/>
            <person name="Yuki M."/>
            <person name="Kudo T."/>
            <person name="Ohkuma M."/>
            <person name="Tanasupawat S."/>
        </authorList>
    </citation>
    <scope>NUCLEOTIDE SEQUENCE</scope>
    <source>
        <strain evidence="4">GKU 128</strain>
    </source>
</reference>
<evidence type="ECO:0000256" key="2">
    <source>
        <dbReference type="ARBA" id="ARBA00022679"/>
    </source>
</evidence>
<dbReference type="PANTHER" id="PTHR43167:SF1">
    <property type="entry name" value="PUTATIVE (AFU_ORTHOLOGUE AFUA_6G01830)-RELATED"/>
    <property type="match status" value="1"/>
</dbReference>
<organism evidence="4 5">
    <name type="scientific">Actinomadura barringtoniae</name>
    <dbReference type="NCBI Taxonomy" id="1427535"/>
    <lineage>
        <taxon>Bacteria</taxon>
        <taxon>Bacillati</taxon>
        <taxon>Actinomycetota</taxon>
        <taxon>Actinomycetes</taxon>
        <taxon>Streptosporangiales</taxon>
        <taxon>Thermomonosporaceae</taxon>
        <taxon>Actinomadura</taxon>
    </lineage>
</organism>
<keyword evidence="1 4" id="KW-0489">Methyltransferase</keyword>
<dbReference type="GO" id="GO:0032259">
    <property type="term" value="P:methylation"/>
    <property type="evidence" value="ECO:0007669"/>
    <property type="project" value="UniProtKB-KW"/>
</dbReference>
<protein>
    <submittedName>
        <fullName evidence="4">Class I SAM-dependent methyltransferase</fullName>
    </submittedName>
</protein>
<evidence type="ECO:0000256" key="3">
    <source>
        <dbReference type="ARBA" id="ARBA00022691"/>
    </source>
</evidence>
<dbReference type="RefSeq" id="WP_208255412.1">
    <property type="nucleotide sequence ID" value="NZ_JAGEOJ010000004.1"/>
</dbReference>
<keyword evidence="2" id="KW-0808">Transferase</keyword>
<dbReference type="PANTHER" id="PTHR43167">
    <property type="entry name" value="PUTATIVE (AFU_ORTHOLOGUE AFUA_6G01830)-RELATED"/>
    <property type="match status" value="1"/>
</dbReference>
<dbReference type="InterPro" id="IPR029063">
    <property type="entry name" value="SAM-dependent_MTases_sf"/>
</dbReference>